<dbReference type="CDD" id="cd03801">
    <property type="entry name" value="GT4_PimA-like"/>
    <property type="match status" value="1"/>
</dbReference>
<evidence type="ECO:0000313" key="2">
    <source>
        <dbReference type="Proteomes" id="UP001501079"/>
    </source>
</evidence>
<dbReference type="Proteomes" id="UP001501079">
    <property type="component" value="Unassembled WGS sequence"/>
</dbReference>
<accession>A0ABP8A0I5</accession>
<organism evidence="1 2">
    <name type="scientific">Gryllotalpicola koreensis</name>
    <dbReference type="NCBI Taxonomy" id="993086"/>
    <lineage>
        <taxon>Bacteria</taxon>
        <taxon>Bacillati</taxon>
        <taxon>Actinomycetota</taxon>
        <taxon>Actinomycetes</taxon>
        <taxon>Micrococcales</taxon>
        <taxon>Microbacteriaceae</taxon>
        <taxon>Gryllotalpicola</taxon>
    </lineage>
</organism>
<dbReference type="Pfam" id="PF13692">
    <property type="entry name" value="Glyco_trans_1_4"/>
    <property type="match status" value="1"/>
</dbReference>
<evidence type="ECO:0000313" key="1">
    <source>
        <dbReference type="EMBL" id="GAA4174975.1"/>
    </source>
</evidence>
<comment type="caution">
    <text evidence="1">The sequence shown here is derived from an EMBL/GenBank/DDBJ whole genome shotgun (WGS) entry which is preliminary data.</text>
</comment>
<protein>
    <recommendedName>
        <fullName evidence="3">Glycosyltransferase</fullName>
    </recommendedName>
</protein>
<dbReference type="Gene3D" id="3.40.50.2000">
    <property type="entry name" value="Glycogen Phosphorylase B"/>
    <property type="match status" value="1"/>
</dbReference>
<keyword evidence="2" id="KW-1185">Reference proteome</keyword>
<dbReference type="EMBL" id="BAABBW010000003">
    <property type="protein sequence ID" value="GAA4174975.1"/>
    <property type="molecule type" value="Genomic_DNA"/>
</dbReference>
<dbReference type="PANTHER" id="PTHR12526">
    <property type="entry name" value="GLYCOSYLTRANSFERASE"/>
    <property type="match status" value="1"/>
</dbReference>
<sequence length="391" mass="42838">MNPEGSPATHPPSTSIRDATHDVIRFYPEVRSVHFERASEMAPGLTLYLKRRADFDEALAANRPDFLSGTLREIIRRVLVSRPRVLEVPEPLWFRYWPHTMILLIALRLASGSRRREISVVTYAIENSTPDRLPRRLATLPPALWRTISRILARGHLRHVDRIAFGTSGARQALITTAGLGALQDDHLQTRIIEALPTRCACTSPSEERTDSVVFVTSLEQRKGLDTLLEAWPAVVAARPTAMLHIAGSGPLEGATATASATYPSIVFHGLVGRETVHSLYRHARVSVLPSRPSGRWREQVGLPIVEGISHGTSIVTTAETGLARWLTQHGQHVLTELTPRALATAIIEALAVPAPRYALPLADGRILADGWLIGRAPGVFTPPKDGVAVL</sequence>
<name>A0ABP8A0I5_9MICO</name>
<gene>
    <name evidence="1" type="ORF">GCM10022287_19660</name>
</gene>
<proteinExistence type="predicted"/>
<evidence type="ECO:0008006" key="3">
    <source>
        <dbReference type="Google" id="ProtNLM"/>
    </source>
</evidence>
<reference evidence="2" key="1">
    <citation type="journal article" date="2019" name="Int. J. Syst. Evol. Microbiol.">
        <title>The Global Catalogue of Microorganisms (GCM) 10K type strain sequencing project: providing services to taxonomists for standard genome sequencing and annotation.</title>
        <authorList>
            <consortium name="The Broad Institute Genomics Platform"/>
            <consortium name="The Broad Institute Genome Sequencing Center for Infectious Disease"/>
            <person name="Wu L."/>
            <person name="Ma J."/>
        </authorList>
    </citation>
    <scope>NUCLEOTIDE SEQUENCE [LARGE SCALE GENOMIC DNA]</scope>
    <source>
        <strain evidence="2">JCM 17591</strain>
    </source>
</reference>
<dbReference type="SUPFAM" id="SSF53756">
    <property type="entry name" value="UDP-Glycosyltransferase/glycogen phosphorylase"/>
    <property type="match status" value="1"/>
</dbReference>